<evidence type="ECO:0000313" key="4">
    <source>
        <dbReference type="Proteomes" id="UP000831817"/>
    </source>
</evidence>
<dbReference type="Gene3D" id="3.30.450.20">
    <property type="entry name" value="PAS domain"/>
    <property type="match status" value="1"/>
</dbReference>
<dbReference type="InterPro" id="IPR036890">
    <property type="entry name" value="HATPase_C_sf"/>
</dbReference>
<evidence type="ECO:0008006" key="5">
    <source>
        <dbReference type="Google" id="ProtNLM"/>
    </source>
</evidence>
<dbReference type="SUPFAM" id="SSF55785">
    <property type="entry name" value="PYP-like sensor domain (PAS domain)"/>
    <property type="match status" value="1"/>
</dbReference>
<dbReference type="Pfam" id="PF13426">
    <property type="entry name" value="PAS_9"/>
    <property type="match status" value="1"/>
</dbReference>
<dbReference type="EMBL" id="AP025698">
    <property type="protein sequence ID" value="BDH79181.1"/>
    <property type="molecule type" value="Genomic_DNA"/>
</dbReference>
<dbReference type="SMART" id="SM00387">
    <property type="entry name" value="HATPase_c"/>
    <property type="match status" value="1"/>
</dbReference>
<dbReference type="SMART" id="SM00091">
    <property type="entry name" value="PAS"/>
    <property type="match status" value="1"/>
</dbReference>
<dbReference type="InterPro" id="IPR003594">
    <property type="entry name" value="HATPase_dom"/>
</dbReference>
<dbReference type="PROSITE" id="PS50109">
    <property type="entry name" value="HIS_KIN"/>
    <property type="match status" value="1"/>
</dbReference>
<evidence type="ECO:0000259" key="2">
    <source>
        <dbReference type="PROSITE" id="PS50112"/>
    </source>
</evidence>
<protein>
    <recommendedName>
        <fullName evidence="5">Histidine kinase</fullName>
    </recommendedName>
</protein>
<keyword evidence="4" id="KW-1185">Reference proteome</keyword>
<dbReference type="Pfam" id="PF02518">
    <property type="entry name" value="HATPase_c"/>
    <property type="match status" value="1"/>
</dbReference>
<dbReference type="Pfam" id="PF07568">
    <property type="entry name" value="HisKA_2"/>
    <property type="match status" value="1"/>
</dbReference>
<feature type="domain" description="Histidine kinase" evidence="1">
    <location>
        <begin position="155"/>
        <end position="346"/>
    </location>
</feature>
<name>A0ABM7YCW8_9EURY</name>
<sequence length="355" mass="40803">MVIFLVEEIDKRRMQIAESEERYRLLFELSPQYILISNPEGEIYDVNEHVSEFLGLEKDKLKGKSIFDLNLLLPEKIDEAKNLLKIIGEDGEVPPYETRILDPMGNERHVKIFSKPINVNGKDLIIFVIQDLTEIKKAQSELEKAVKEKDLLLKEIHHRVKNNLMIISSLLSLQARYLKDKEAFEIFKESENRARSMALIHERLYRSSNLKEIDMMEYLQALARGIFNSYARPGVEFKFDIDKIKMDIELAIPVGLIVNELITNSFKHAFPDGSGGEVNLKLKSLDDKIFLEVSDNGIGFPEDLDWQNTESLGLQLVKSLADQINAKVQMISDNGTTFKLTIPVSSRKIINRELR</sequence>
<dbReference type="NCBIfam" id="TIGR00229">
    <property type="entry name" value="sensory_box"/>
    <property type="match status" value="1"/>
</dbReference>
<dbReference type="PANTHER" id="PTHR43065:SF23">
    <property type="entry name" value="SENSOR HISTIDINE KINASE PDTAS"/>
    <property type="match status" value="1"/>
</dbReference>
<dbReference type="CDD" id="cd00130">
    <property type="entry name" value="PAS"/>
    <property type="match status" value="1"/>
</dbReference>
<feature type="domain" description="PAS" evidence="2">
    <location>
        <begin position="19"/>
        <end position="91"/>
    </location>
</feature>
<dbReference type="SUPFAM" id="SSF55874">
    <property type="entry name" value="ATPase domain of HSP90 chaperone/DNA topoisomerase II/histidine kinase"/>
    <property type="match status" value="1"/>
</dbReference>
<dbReference type="InterPro" id="IPR000014">
    <property type="entry name" value="PAS"/>
</dbReference>
<proteinExistence type="predicted"/>
<organism evidence="3 4">
    <name type="scientific">Methanothermobacter tenebrarum</name>
    <dbReference type="NCBI Taxonomy" id="680118"/>
    <lineage>
        <taxon>Archaea</taxon>
        <taxon>Methanobacteriati</taxon>
        <taxon>Methanobacteriota</taxon>
        <taxon>Methanomada group</taxon>
        <taxon>Methanobacteria</taxon>
        <taxon>Methanobacteriales</taxon>
        <taxon>Methanobacteriaceae</taxon>
        <taxon>Methanothermobacter</taxon>
    </lineage>
</organism>
<evidence type="ECO:0000259" key="1">
    <source>
        <dbReference type="PROSITE" id="PS50109"/>
    </source>
</evidence>
<dbReference type="Gene3D" id="3.30.565.10">
    <property type="entry name" value="Histidine kinase-like ATPase, C-terminal domain"/>
    <property type="match status" value="1"/>
</dbReference>
<accession>A0ABM7YCW8</accession>
<dbReference type="InterPro" id="IPR035965">
    <property type="entry name" value="PAS-like_dom_sf"/>
</dbReference>
<evidence type="ECO:0000313" key="3">
    <source>
        <dbReference type="EMBL" id="BDH79181.1"/>
    </source>
</evidence>
<dbReference type="InterPro" id="IPR005467">
    <property type="entry name" value="His_kinase_dom"/>
</dbReference>
<reference evidence="3 4" key="1">
    <citation type="submission" date="2022-04" db="EMBL/GenBank/DDBJ databases">
        <title>Complete genome of Methanothermobacter tenebrarum strain RMAS.</title>
        <authorList>
            <person name="Nakamura K."/>
            <person name="Oshima K."/>
            <person name="Hattori M."/>
            <person name="Kamagata Y."/>
            <person name="Takamizawa K."/>
        </authorList>
    </citation>
    <scope>NUCLEOTIDE SEQUENCE [LARGE SCALE GENOMIC DNA]</scope>
    <source>
        <strain evidence="3 4">RMAS</strain>
    </source>
</reference>
<dbReference type="InterPro" id="IPR011495">
    <property type="entry name" value="Sig_transdc_His_kin_sub2_dim/P"/>
</dbReference>
<dbReference type="Proteomes" id="UP000831817">
    <property type="component" value="Chromosome"/>
</dbReference>
<gene>
    <name evidence="3" type="ORF">MTTB_05600</name>
</gene>
<dbReference type="PANTHER" id="PTHR43065">
    <property type="entry name" value="SENSOR HISTIDINE KINASE"/>
    <property type="match status" value="1"/>
</dbReference>
<dbReference type="PROSITE" id="PS50112">
    <property type="entry name" value="PAS"/>
    <property type="match status" value="1"/>
</dbReference>